<evidence type="ECO:0000313" key="1">
    <source>
        <dbReference type="EMBL" id="GBP88657.1"/>
    </source>
</evidence>
<name>A0A4C1ZPV8_EUMVA</name>
<reference evidence="1 2" key="1">
    <citation type="journal article" date="2019" name="Commun. Biol.">
        <title>The bagworm genome reveals a unique fibroin gene that provides high tensile strength.</title>
        <authorList>
            <person name="Kono N."/>
            <person name="Nakamura H."/>
            <person name="Ohtoshi R."/>
            <person name="Tomita M."/>
            <person name="Numata K."/>
            <person name="Arakawa K."/>
        </authorList>
    </citation>
    <scope>NUCLEOTIDE SEQUENCE [LARGE SCALE GENOMIC DNA]</scope>
</reference>
<dbReference type="EMBL" id="BGZK01001948">
    <property type="protein sequence ID" value="GBP88657.1"/>
    <property type="molecule type" value="Genomic_DNA"/>
</dbReference>
<comment type="caution">
    <text evidence="1">The sequence shown here is derived from an EMBL/GenBank/DDBJ whole genome shotgun (WGS) entry which is preliminary data.</text>
</comment>
<sequence>MEKLDDTSHLLARGRTTSNNRLSCGCYRTTPLSAIESITFGNLRRSVGQLLSMVSSASDARLTLLCLMQIYSGNDADRSNGVLYGLREGFYACYQS</sequence>
<organism evidence="1 2">
    <name type="scientific">Eumeta variegata</name>
    <name type="common">Bagworm moth</name>
    <name type="synonym">Eumeta japonica</name>
    <dbReference type="NCBI Taxonomy" id="151549"/>
    <lineage>
        <taxon>Eukaryota</taxon>
        <taxon>Metazoa</taxon>
        <taxon>Ecdysozoa</taxon>
        <taxon>Arthropoda</taxon>
        <taxon>Hexapoda</taxon>
        <taxon>Insecta</taxon>
        <taxon>Pterygota</taxon>
        <taxon>Neoptera</taxon>
        <taxon>Endopterygota</taxon>
        <taxon>Lepidoptera</taxon>
        <taxon>Glossata</taxon>
        <taxon>Ditrysia</taxon>
        <taxon>Tineoidea</taxon>
        <taxon>Psychidae</taxon>
        <taxon>Oiketicinae</taxon>
        <taxon>Eumeta</taxon>
    </lineage>
</organism>
<accession>A0A4C1ZPV8</accession>
<evidence type="ECO:0000313" key="2">
    <source>
        <dbReference type="Proteomes" id="UP000299102"/>
    </source>
</evidence>
<proteinExistence type="predicted"/>
<dbReference type="Proteomes" id="UP000299102">
    <property type="component" value="Unassembled WGS sequence"/>
</dbReference>
<keyword evidence="2" id="KW-1185">Reference proteome</keyword>
<gene>
    <name evidence="1" type="ORF">EVAR_61025_1</name>
</gene>
<dbReference type="AlphaFoldDB" id="A0A4C1ZPV8"/>
<protein>
    <submittedName>
        <fullName evidence="1">Uncharacterized protein</fullName>
    </submittedName>
</protein>